<dbReference type="EMBL" id="AYYY01000014">
    <property type="protein sequence ID" value="KRM61966.1"/>
    <property type="molecule type" value="Genomic_DNA"/>
</dbReference>
<organism evidence="5 6">
    <name type="scientific">Paucilactobacillus vaccinostercus DSM 20634</name>
    <dbReference type="NCBI Taxonomy" id="1423813"/>
    <lineage>
        <taxon>Bacteria</taxon>
        <taxon>Bacillati</taxon>
        <taxon>Bacillota</taxon>
        <taxon>Bacilli</taxon>
        <taxon>Lactobacillales</taxon>
        <taxon>Lactobacillaceae</taxon>
        <taxon>Paucilactobacillus</taxon>
    </lineage>
</organism>
<keyword evidence="3 4" id="KW-0326">Glycosidase</keyword>
<dbReference type="Gene3D" id="2.160.20.10">
    <property type="entry name" value="Single-stranded right-handed beta-helix, Pectin lyase-like"/>
    <property type="match status" value="1"/>
</dbReference>
<dbReference type="InterPro" id="IPR000743">
    <property type="entry name" value="Glyco_hydro_28"/>
</dbReference>
<evidence type="ECO:0000256" key="1">
    <source>
        <dbReference type="ARBA" id="ARBA00008834"/>
    </source>
</evidence>
<dbReference type="Pfam" id="PF00295">
    <property type="entry name" value="Glyco_hydro_28"/>
    <property type="match status" value="1"/>
</dbReference>
<dbReference type="AlphaFoldDB" id="A0A0R2A3G5"/>
<accession>A0A0R2A3G5</accession>
<dbReference type="InterPro" id="IPR011050">
    <property type="entry name" value="Pectin_lyase_fold/virulence"/>
</dbReference>
<comment type="similarity">
    <text evidence="1 4">Belongs to the glycosyl hydrolase 28 family.</text>
</comment>
<reference evidence="5 6" key="1">
    <citation type="journal article" date="2015" name="Genome Announc.">
        <title>Expanding the biotechnology potential of lactobacilli through comparative genomics of 213 strains and associated genera.</title>
        <authorList>
            <person name="Sun Z."/>
            <person name="Harris H.M."/>
            <person name="McCann A."/>
            <person name="Guo C."/>
            <person name="Argimon S."/>
            <person name="Zhang W."/>
            <person name="Yang X."/>
            <person name="Jeffery I.B."/>
            <person name="Cooney J.C."/>
            <person name="Kagawa T.F."/>
            <person name="Liu W."/>
            <person name="Song Y."/>
            <person name="Salvetti E."/>
            <person name="Wrobel A."/>
            <person name="Rasinkangas P."/>
            <person name="Parkhill J."/>
            <person name="Rea M.C."/>
            <person name="O'Sullivan O."/>
            <person name="Ritari J."/>
            <person name="Douillard F.P."/>
            <person name="Paul Ross R."/>
            <person name="Yang R."/>
            <person name="Briner A.E."/>
            <person name="Felis G.E."/>
            <person name="de Vos W.M."/>
            <person name="Barrangou R."/>
            <person name="Klaenhammer T.R."/>
            <person name="Caufield P.W."/>
            <person name="Cui Y."/>
            <person name="Zhang H."/>
            <person name="O'Toole P.W."/>
        </authorList>
    </citation>
    <scope>NUCLEOTIDE SEQUENCE [LARGE SCALE GENOMIC DNA]</scope>
    <source>
        <strain evidence="5 6">DSM 20634</strain>
    </source>
</reference>
<evidence type="ECO:0000256" key="3">
    <source>
        <dbReference type="ARBA" id="ARBA00023295"/>
    </source>
</evidence>
<dbReference type="GO" id="GO:0005975">
    <property type="term" value="P:carbohydrate metabolic process"/>
    <property type="evidence" value="ECO:0007669"/>
    <property type="project" value="InterPro"/>
</dbReference>
<evidence type="ECO:0000313" key="6">
    <source>
        <dbReference type="Proteomes" id="UP000051733"/>
    </source>
</evidence>
<dbReference type="STRING" id="1423813.FC26_GL001040"/>
<sequence>MQINILTHHPFEALHQNATKVIQAAIDRCFAAGGGEVVVPGAGTYMIDGIQLKSHVTLRLEAGAVLKGTGDETRYIKRPGPFELIKNQTPITGLITATGATDIAIVGAGTIDGHYEAFIYPHQGNEQHLKFYHYPRPMTVYLEACTHVKISGVTIQNAPFWTVHLVGCEDTEIDAIKIHNEMRMPNTDGIDVDRSKHTKIHDCEIVTGDDAICPKCTEETAQYGDCTDLTVTRCTLITRSSAVKFGSSSFGNFENCQFSDLVIRDTNRGIAFQLRDPGSARHISFRNISIKTKTFTKEWWGSGEPIYVTLAPRDRATDLTGQVIEAIQFENVTCEAGNGIFVYADGGTVRDLTFKNVKLALTRPFSTTTQFDLRPNEVPETVTADHIGLNVDSTSHVTCEDVTLTDCDGAKIQY</sequence>
<dbReference type="InterPro" id="IPR012334">
    <property type="entry name" value="Pectin_lyas_fold"/>
</dbReference>
<dbReference type="InterPro" id="IPR051801">
    <property type="entry name" value="GH28_Enzymes"/>
</dbReference>
<evidence type="ECO:0000313" key="5">
    <source>
        <dbReference type="EMBL" id="KRM61966.1"/>
    </source>
</evidence>
<protein>
    <submittedName>
        <fullName evidence="5">Polygalacturonase</fullName>
    </submittedName>
</protein>
<proteinExistence type="inferred from homology"/>
<dbReference type="RefSeq" id="WP_057777942.1">
    <property type="nucleotide sequence ID" value="NZ_AYYY01000014.1"/>
</dbReference>
<evidence type="ECO:0000256" key="2">
    <source>
        <dbReference type="ARBA" id="ARBA00022801"/>
    </source>
</evidence>
<dbReference type="Proteomes" id="UP000051733">
    <property type="component" value="Unassembled WGS sequence"/>
</dbReference>
<dbReference type="PATRIC" id="fig|1423813.3.peg.1063"/>
<gene>
    <name evidence="5" type="ORF">FC26_GL001040</name>
</gene>
<name>A0A0R2A3G5_9LACO</name>
<keyword evidence="6" id="KW-1185">Reference proteome</keyword>
<dbReference type="PANTHER" id="PTHR31339">
    <property type="entry name" value="PECTIN LYASE-RELATED"/>
    <property type="match status" value="1"/>
</dbReference>
<dbReference type="OrthoDB" id="9795222at2"/>
<comment type="caution">
    <text evidence="5">The sequence shown here is derived from an EMBL/GenBank/DDBJ whole genome shotgun (WGS) entry which is preliminary data.</text>
</comment>
<dbReference type="SUPFAM" id="SSF51126">
    <property type="entry name" value="Pectin lyase-like"/>
    <property type="match status" value="1"/>
</dbReference>
<dbReference type="GO" id="GO:0004650">
    <property type="term" value="F:polygalacturonase activity"/>
    <property type="evidence" value="ECO:0007669"/>
    <property type="project" value="InterPro"/>
</dbReference>
<dbReference type="PANTHER" id="PTHR31339:SF0">
    <property type="entry name" value="PECTIN LYASE-LIKE SUPERFAMILY PROTEIN"/>
    <property type="match status" value="1"/>
</dbReference>
<keyword evidence="2 4" id="KW-0378">Hydrolase</keyword>
<evidence type="ECO:0000256" key="4">
    <source>
        <dbReference type="RuleBase" id="RU361169"/>
    </source>
</evidence>